<dbReference type="EC" id="4.2.1.109" evidence="11"/>
<dbReference type="PANTHER" id="PTHR31901:SF57">
    <property type="entry name" value="INDOLE-3-ACETIC ACID-AMIDO SYNTHETASE GH3.17-LIKE ISOFORM X3"/>
    <property type="match status" value="1"/>
</dbReference>
<comment type="pathway">
    <text evidence="11">Amino-acid biosynthesis; L-methionine biosynthesis via salvage pathway; L-methionine from S-methyl-5-thio-alpha-D-ribose 1-phosphate: step 4/6.</text>
</comment>
<feature type="binding site" evidence="11">
    <location>
        <position position="1039"/>
    </location>
    <ligand>
        <name>Mg(2+)</name>
        <dbReference type="ChEBI" id="CHEBI:18420"/>
    </ligand>
</feature>
<dbReference type="NCBIfam" id="TIGR01691">
    <property type="entry name" value="enolase-ppase"/>
    <property type="match status" value="1"/>
</dbReference>
<dbReference type="SFLD" id="SFLDG01129">
    <property type="entry name" value="C1.5:_HAD__Beta-PGM__Phosphata"/>
    <property type="match status" value="1"/>
</dbReference>
<evidence type="ECO:0000256" key="2">
    <source>
        <dbReference type="ARBA" id="ARBA00022598"/>
    </source>
</evidence>
<keyword evidence="4 11" id="KW-0479">Metal-binding</keyword>
<evidence type="ECO:0000256" key="3">
    <source>
        <dbReference type="ARBA" id="ARBA00022605"/>
    </source>
</evidence>
<dbReference type="InterPro" id="IPR004993">
    <property type="entry name" value="GH3"/>
</dbReference>
<feature type="binding site" evidence="11">
    <location>
        <begin position="979"/>
        <end position="980"/>
    </location>
    <ligand>
        <name>substrate</name>
        <label>2</label>
        <note>for enolase-phosphatase activity</note>
    </ligand>
</feature>
<keyword evidence="8 11" id="KW-0486">Methionine biosynthesis</keyword>
<dbReference type="Pfam" id="PF23572">
    <property type="entry name" value="GH3_C"/>
    <property type="match status" value="1"/>
</dbReference>
<evidence type="ECO:0000256" key="4">
    <source>
        <dbReference type="ARBA" id="ARBA00022723"/>
    </source>
</evidence>
<evidence type="ECO:0000259" key="12">
    <source>
        <dbReference type="SMART" id="SM01007"/>
    </source>
</evidence>
<keyword evidence="3 11" id="KW-0028">Amino-acid biosynthesis</keyword>
<dbReference type="InterPro" id="IPR027514">
    <property type="entry name" value="Salvage_MtnB_euk"/>
</dbReference>
<feature type="binding site" evidence="11">
    <location>
        <position position="846"/>
    </location>
    <ligand>
        <name>Mg(2+)</name>
        <dbReference type="ChEBI" id="CHEBI:18420"/>
    </ligand>
</feature>
<evidence type="ECO:0000256" key="10">
    <source>
        <dbReference type="ARBA" id="ARBA00023268"/>
    </source>
</evidence>
<dbReference type="HAMAP" id="MF_03116">
    <property type="entry name" value="Salvage_MtnB_euk"/>
    <property type="match status" value="1"/>
</dbReference>
<dbReference type="InterPro" id="IPR027505">
    <property type="entry name" value="MtnB_viridiplantae"/>
</dbReference>
<dbReference type="EC" id="3.1.3.77" evidence="11"/>
<dbReference type="NCBIfam" id="TIGR03328">
    <property type="entry name" value="salvage_mtnB"/>
    <property type="match status" value="1"/>
</dbReference>
<evidence type="ECO:0000256" key="11">
    <source>
        <dbReference type="HAMAP-Rule" id="MF_03118"/>
    </source>
</evidence>
<feature type="binding site" evidence="11">
    <location>
        <position position="669"/>
    </location>
    <ligand>
        <name>substrate</name>
        <label>1</label>
        <note>for methylthioribulose-1-phosphate dehydratase activity</note>
    </ligand>
</feature>
<keyword evidence="10 11" id="KW-0511">Multifunctional enzyme</keyword>
<feature type="binding site" evidence="11">
    <location>
        <position position="687"/>
    </location>
    <ligand>
        <name>Zn(2+)</name>
        <dbReference type="ChEBI" id="CHEBI:29105"/>
    </ligand>
</feature>
<dbReference type="PANTHER" id="PTHR31901">
    <property type="entry name" value="GH3 DOMAIN-CONTAINING PROTEIN"/>
    <property type="match status" value="1"/>
</dbReference>
<evidence type="ECO:0000256" key="7">
    <source>
        <dbReference type="ARBA" id="ARBA00022842"/>
    </source>
</evidence>
<comment type="similarity">
    <text evidence="11">In the C-terminal section; belongs to the HAD-like hydrolase superfamily. MasA/MtnC family.</text>
</comment>
<keyword evidence="2" id="KW-0436">Ligase</keyword>
<dbReference type="SUPFAM" id="SSF56784">
    <property type="entry name" value="HAD-like"/>
    <property type="match status" value="1"/>
</dbReference>
<feature type="region of interest" description="Methylthioribulose-1-phosphate dehydratase" evidence="11">
    <location>
        <begin position="1"/>
        <end position="797"/>
    </location>
</feature>
<comment type="cofactor">
    <cofactor evidence="11">
        <name>Mg(2+)</name>
        <dbReference type="ChEBI" id="CHEBI:18420"/>
    </cofactor>
    <text evidence="11">Binds 1 Mg(2+) ion per subunit.</text>
</comment>
<evidence type="ECO:0000256" key="9">
    <source>
        <dbReference type="ARBA" id="ARBA00023239"/>
    </source>
</evidence>
<dbReference type="Pfam" id="PF00702">
    <property type="entry name" value="Hydrolase"/>
    <property type="match status" value="1"/>
</dbReference>
<comment type="caution">
    <text evidence="13">The sequence shown here is derived from an EMBL/GenBank/DDBJ whole genome shotgun (WGS) entry which is preliminary data.</text>
</comment>
<dbReference type="InterPro" id="IPR017714">
    <property type="entry name" value="MethylthioRu-1-P_deHdtase_MtnB"/>
</dbReference>
<dbReference type="EMBL" id="JARKNE010000001">
    <property type="protein sequence ID" value="KAK5844525.1"/>
    <property type="molecule type" value="Genomic_DNA"/>
</dbReference>
<comment type="cofactor">
    <cofactor evidence="11">
        <name>Zn(2+)</name>
        <dbReference type="ChEBI" id="CHEBI:29105"/>
    </cofactor>
    <text evidence="11">Binds 1 zinc ion per subunit.</text>
</comment>
<evidence type="ECO:0000256" key="8">
    <source>
        <dbReference type="ARBA" id="ARBA00023167"/>
    </source>
</evidence>
<dbReference type="InterPro" id="IPR036412">
    <property type="entry name" value="HAD-like_sf"/>
</dbReference>
<comment type="catalytic activity">
    <reaction evidence="11">
        <text>5-methylsulfanyl-2,3-dioxopentyl phosphate + H2O = 1,2-dihydroxy-5-(methylsulfanyl)pent-1-en-3-one + phosphate</text>
        <dbReference type="Rhea" id="RHEA:21700"/>
        <dbReference type="ChEBI" id="CHEBI:15377"/>
        <dbReference type="ChEBI" id="CHEBI:43474"/>
        <dbReference type="ChEBI" id="CHEBI:49252"/>
        <dbReference type="ChEBI" id="CHEBI:58828"/>
        <dbReference type="EC" id="3.1.3.77"/>
    </reaction>
</comment>
<dbReference type="Pfam" id="PF03321">
    <property type="entry name" value="GH3"/>
    <property type="match status" value="1"/>
</dbReference>
<dbReference type="Gene3D" id="3.40.225.10">
    <property type="entry name" value="Class II aldolase/adducin N-terminal domain"/>
    <property type="match status" value="1"/>
</dbReference>
<dbReference type="InterPro" id="IPR036409">
    <property type="entry name" value="Aldolase_II/adducin_N_sf"/>
</dbReference>
<evidence type="ECO:0000256" key="5">
    <source>
        <dbReference type="ARBA" id="ARBA00022801"/>
    </source>
</evidence>
<feature type="binding site" evidence="11">
    <location>
        <position position="844"/>
    </location>
    <ligand>
        <name>Mg(2+)</name>
        <dbReference type="ChEBI" id="CHEBI:18420"/>
    </ligand>
</feature>
<dbReference type="InterPro" id="IPR001303">
    <property type="entry name" value="Aldolase_II/adducin_N"/>
</dbReference>
<accession>A0ABR0QYY0</accession>
<comment type="pathway">
    <text evidence="11">Amino-acid biosynthesis; L-methionine biosynthesis via salvage pathway; L-methionine from S-methyl-5-thio-alpha-D-ribose 1-phosphate: step 2/6.</text>
</comment>
<comment type="similarity">
    <text evidence="1">Belongs to the IAA-amido conjugating enzyme family.</text>
</comment>
<dbReference type="SFLD" id="SFLDS00003">
    <property type="entry name" value="Haloacid_Dehalogenase"/>
    <property type="match status" value="1"/>
</dbReference>
<reference evidence="13 14" key="1">
    <citation type="submission" date="2023-03" db="EMBL/GenBank/DDBJ databases">
        <title>WGS of Gossypium arboreum.</title>
        <authorList>
            <person name="Yu D."/>
        </authorList>
    </citation>
    <scope>NUCLEOTIDE SEQUENCE [LARGE SCALE GENOMIC DNA]</scope>
    <source>
        <tissue evidence="13">Leaf</tissue>
    </source>
</reference>
<feature type="active site" description="Proton donor/acceptor; for methylthioribulose-1-phosphate dehydratase activity" evidence="11">
    <location>
        <position position="712"/>
    </location>
</feature>
<evidence type="ECO:0000256" key="6">
    <source>
        <dbReference type="ARBA" id="ARBA00022833"/>
    </source>
</evidence>
<feature type="binding site" evidence="11">
    <location>
        <position position="689"/>
    </location>
    <ligand>
        <name>Zn(2+)</name>
        <dbReference type="ChEBI" id="CHEBI:29105"/>
    </ligand>
</feature>
<evidence type="ECO:0000313" key="13">
    <source>
        <dbReference type="EMBL" id="KAK5844525.1"/>
    </source>
</evidence>
<keyword evidence="9 11" id="KW-0456">Lyase</keyword>
<dbReference type="Pfam" id="PF00596">
    <property type="entry name" value="Aldolase_II"/>
    <property type="match status" value="1"/>
</dbReference>
<protein>
    <recommendedName>
        <fullName evidence="11">Probable bifunctional methylthioribulose-1-phosphate dehydratase/enolase-phosphatase E1</fullName>
    </recommendedName>
    <domain>
        <recommendedName>
            <fullName evidence="11">Methylthioribulose-1-phosphate dehydratase</fullName>
            <shortName evidence="11">MTRu-1-P dehydratase</shortName>
            <ecNumber evidence="11">4.2.1.109</ecNumber>
        </recommendedName>
    </domain>
    <domain>
        <recommendedName>
            <fullName evidence="11">Enolase-phosphatase E1</fullName>
            <ecNumber evidence="11">3.1.3.77</ecNumber>
        </recommendedName>
        <alternativeName>
            <fullName evidence="11">2,3-diketo-5-methylthio-1-phosphopentane phosphatase</fullName>
        </alternativeName>
    </domain>
</protein>
<dbReference type="SFLD" id="SFLDF00044">
    <property type="entry name" value="enolase-phosphatase"/>
    <property type="match status" value="1"/>
</dbReference>
<feature type="domain" description="Class II aldolase/adducin N-terminal" evidence="12">
    <location>
        <begin position="586"/>
        <end position="789"/>
    </location>
</feature>
<dbReference type="SFLD" id="SFLDG01133">
    <property type="entry name" value="C1.5.4:_Enolase-phosphatase_Li"/>
    <property type="match status" value="1"/>
</dbReference>
<comment type="similarity">
    <text evidence="11">In the N-terminal section; belongs to the aldolase class II family. MtnB subfamily.</text>
</comment>
<dbReference type="InterPro" id="IPR055378">
    <property type="entry name" value="GH3_C"/>
</dbReference>
<feature type="binding site" evidence="11">
    <location>
        <position position="1013"/>
    </location>
    <ligand>
        <name>substrate</name>
        <label>2</label>
        <note>for enolase-phosphatase activity</note>
    </ligand>
</feature>
<dbReference type="InterPro" id="IPR023214">
    <property type="entry name" value="HAD_sf"/>
</dbReference>
<evidence type="ECO:0000256" key="1">
    <source>
        <dbReference type="ARBA" id="ARBA00008068"/>
    </source>
</evidence>
<gene>
    <name evidence="13" type="ORF">PVK06_000665</name>
</gene>
<keyword evidence="7 11" id="KW-0460">Magnesium</keyword>
<keyword evidence="14" id="KW-1185">Reference proteome</keyword>
<dbReference type="SUPFAM" id="SSF53639">
    <property type="entry name" value="AraD/HMP-PK domain-like"/>
    <property type="match status" value="1"/>
</dbReference>
<name>A0ABR0QYY0_GOSAR</name>
<dbReference type="HAMAP" id="MF_03118">
    <property type="entry name" value="Salvage_MtnBC"/>
    <property type="match status" value="1"/>
</dbReference>
<dbReference type="InterPro" id="IPR023943">
    <property type="entry name" value="Enolase-ppase_E1"/>
</dbReference>
<dbReference type="Gene3D" id="3.40.50.1000">
    <property type="entry name" value="HAD superfamily/HAD-like"/>
    <property type="match status" value="1"/>
</dbReference>
<dbReference type="CDD" id="cd01629">
    <property type="entry name" value="HAD_EP"/>
    <property type="match status" value="1"/>
</dbReference>
<dbReference type="Gene3D" id="1.10.720.60">
    <property type="match status" value="1"/>
</dbReference>
<dbReference type="InterPro" id="IPR055377">
    <property type="entry name" value="GH3_M"/>
</dbReference>
<feature type="region of interest" description="Enolase-phosphatase E1" evidence="11">
    <location>
        <begin position="841"/>
        <end position="1080"/>
    </location>
</feature>
<comment type="catalytic activity">
    <reaction evidence="11">
        <text>5-(methylsulfanyl)-D-ribulose 1-phosphate = 5-methylsulfanyl-2,3-dioxopentyl phosphate + H2O</text>
        <dbReference type="Rhea" id="RHEA:15549"/>
        <dbReference type="ChEBI" id="CHEBI:15377"/>
        <dbReference type="ChEBI" id="CHEBI:58548"/>
        <dbReference type="ChEBI" id="CHEBI:58828"/>
        <dbReference type="EC" id="4.2.1.109"/>
    </reaction>
</comment>
<dbReference type="SMART" id="SM01007">
    <property type="entry name" value="Aldolase_II"/>
    <property type="match status" value="1"/>
</dbReference>
<comment type="pathway">
    <text evidence="11">Amino-acid biosynthesis; L-methionine biosynthesis via salvage pathway; L-methionine from S-methyl-5-thio-alpha-D-ribose 1-phosphate: step 3/6.</text>
</comment>
<organism evidence="13 14">
    <name type="scientific">Gossypium arboreum</name>
    <name type="common">Tree cotton</name>
    <name type="synonym">Gossypium nanking</name>
    <dbReference type="NCBI Taxonomy" id="29729"/>
    <lineage>
        <taxon>Eukaryota</taxon>
        <taxon>Viridiplantae</taxon>
        <taxon>Streptophyta</taxon>
        <taxon>Embryophyta</taxon>
        <taxon>Tracheophyta</taxon>
        <taxon>Spermatophyta</taxon>
        <taxon>Magnoliopsida</taxon>
        <taxon>eudicotyledons</taxon>
        <taxon>Gunneridae</taxon>
        <taxon>Pentapetalae</taxon>
        <taxon>rosids</taxon>
        <taxon>malvids</taxon>
        <taxon>Malvales</taxon>
        <taxon>Malvaceae</taxon>
        <taxon>Malvoideae</taxon>
        <taxon>Gossypium</taxon>
    </lineage>
</organism>
<keyword evidence="6 11" id="KW-0862">Zinc</keyword>
<feature type="binding site" evidence="11">
    <location>
        <position position="762"/>
    </location>
    <ligand>
        <name>Zn(2+)</name>
        <dbReference type="ChEBI" id="CHEBI:29105"/>
    </ligand>
</feature>
<sequence length="1080" mass="120227">MYTLGDLLPFMSVKESKPSRDLFSFTSHVQWKCSMEITKEYEDGLKLMEELTTNAQQIQEQVLSHILTTNAGTQYLSRFINGDADKQCFKTNVPIVTFEDIKPYIDRIANGETSNILLTQPVHEFHLSTGTSGGLPKLIPVTVETYNQIAVYYFALLGSLMNKQFGFGDLDKTGKRLQLLFAKTGSETAGGLKATTVLTSMLNQPQFRTAIPKLLTSPIETIFCPDNNQSMFCQLLLGLIHRDEVVSVGSTFATVVLRAIKFLEQYYGELCSNIRTGRTSDWVTDPGCRNIVTSISGGLPLVSTGYICSEAICGINLEPLSKPFEVSYTFLPNMAYFEFLPVEKDGATMSEQIQFNARPLDLVNYLLQLMEYFFLGLYQYKVGDILKVIGFHNNTPRFQFIERQNIILSIESDKTSELDLLNAVNEAKTLLDPLGFILRWYTSHVDASSIPGHYVVFWELKAKEGNDNIVGLDRTIMAECCSRMEESLGFIYRLYRKENAIAALEMKVLKQGSFEALMDYYVSQGASLSQYKGSSCIKSKEAIKILDSRVMARPFVLAVAVVNGGVDMGSVSQAYLESEPVKGARSLISELCRQFYSLGWVSGTGGSITMKVHDSSIPKPQQLILMSPSGVQKERMEPEDMYVLSGDGAIISSPSPKPYPHKPPKCSDCAPLFMKAYHMRDAGAVIHSHGMESCLATMINPHLKEFRITHMEMIKGIQGHGYYDELVIPIIENTAYENELTDSLAKAIEAYPKITAVLVRNHGIYVWGDSWISAKTQSECYHYLFDAAIKLHQLGLDWSTPDHGPIQVVKGVPSVDCRMNMSKKARIADSNCNGKPFPRCIVLDIEGTTTPISFVTDILFPYAQNNVGRHLSATYASAETQDDIKLLRSQVEDDLKQGVIGAVPIPSEDAEKEEVIAALVANVEAMIKADRKITALKQLQGHIWRTGFENNELKGIVFDDVPEALEKWHASGVKVYIYSSGSRLAQRLLFGNTKFGDLRKYLSGYFDTAVGNKREKRSYVEITDTLGVDKPSEILFLTDIYQEAIAAKAAGMEAIISVRPGNSPLPDNHGFKTINSFLEV</sequence>
<dbReference type="Proteomes" id="UP001358586">
    <property type="component" value="Chromosome 1"/>
</dbReference>
<evidence type="ECO:0000313" key="14">
    <source>
        <dbReference type="Proteomes" id="UP001358586"/>
    </source>
</evidence>
<proteinExistence type="inferred from homology"/>
<keyword evidence="5 11" id="KW-0378">Hydrolase</keyword>
<dbReference type="Pfam" id="PF23571">
    <property type="entry name" value="GH3_M"/>
    <property type="match status" value="1"/>
</dbReference>